<sequence>MIDFRYHLVSLISVFLALAVGIVLGAGPLRESLGDQLAGQVEQLRTEQEQLRGESEDLTAQRDELASFITDIGPDLVAGSLDGTRVAVLTDSTTTRDAVDRMVSLLSDAGAASTVRVELQSTLWEPGRDQDRADAIAAALEIAPDLPGEADGSELTDGQRLAALVPVLLAGEAGTADGQAGTGSAPGTEGDPGNGTQNGTDSGTENGADTGAGTGSALTAEQRAQLWQVLIDHRMVSLDGAAPEAVDAVVVASAAPAALAVDTDDDQTAAERDQALLAARTSLLGALTTTGLPAVVSAATPGNDASTGILRTVRGDRAYDGLSTTDRLQESDGPLLAVLALVEQTRGGAGAYGTTADAADRLPSLPETSGLQEEAGTGSTTDGGTTDGGASDGGGEG</sequence>
<keyword evidence="1" id="KW-0175">Coiled coil</keyword>
<evidence type="ECO:0000313" key="3">
    <source>
        <dbReference type="EMBL" id="MBB5831681.1"/>
    </source>
</evidence>
<keyword evidence="4" id="KW-1185">Reference proteome</keyword>
<evidence type="ECO:0000313" key="4">
    <source>
        <dbReference type="Proteomes" id="UP000588158"/>
    </source>
</evidence>
<evidence type="ECO:0000256" key="1">
    <source>
        <dbReference type="SAM" id="Coils"/>
    </source>
</evidence>
<evidence type="ECO:0008006" key="5">
    <source>
        <dbReference type="Google" id="ProtNLM"/>
    </source>
</evidence>
<evidence type="ECO:0000256" key="2">
    <source>
        <dbReference type="SAM" id="MobiDB-lite"/>
    </source>
</evidence>
<dbReference type="GO" id="GO:0055070">
    <property type="term" value="P:copper ion homeostasis"/>
    <property type="evidence" value="ECO:0007669"/>
    <property type="project" value="InterPro"/>
</dbReference>
<feature type="compositionally biased region" description="Low complexity" evidence="2">
    <location>
        <begin position="373"/>
        <end position="384"/>
    </location>
</feature>
<dbReference type="RefSeq" id="WP_184325104.1">
    <property type="nucleotide sequence ID" value="NZ_JACHLZ010000001.1"/>
</dbReference>
<protein>
    <recommendedName>
        <fullName evidence="5">Copper transporter</fullName>
    </recommendedName>
</protein>
<feature type="compositionally biased region" description="Polar residues" evidence="2">
    <location>
        <begin position="194"/>
        <end position="207"/>
    </location>
</feature>
<feature type="coiled-coil region" evidence="1">
    <location>
        <begin position="34"/>
        <end position="61"/>
    </location>
</feature>
<reference evidence="3 4" key="1">
    <citation type="submission" date="2020-08" db="EMBL/GenBank/DDBJ databases">
        <title>Sequencing the genomes of 1000 actinobacteria strains.</title>
        <authorList>
            <person name="Klenk H.-P."/>
        </authorList>
    </citation>
    <scope>NUCLEOTIDE SEQUENCE [LARGE SCALE GENOMIC DNA]</scope>
    <source>
        <strain evidence="3 4">DSM 28796</strain>
    </source>
</reference>
<gene>
    <name evidence="3" type="ORF">HNR70_001494</name>
</gene>
<accession>A0A841ADI8</accession>
<feature type="compositionally biased region" description="Gly residues" evidence="2">
    <location>
        <begin position="385"/>
        <end position="397"/>
    </location>
</feature>
<dbReference type="AlphaFoldDB" id="A0A841ADI8"/>
<name>A0A841ADI8_9MICO</name>
<dbReference type="Pfam" id="PF11382">
    <property type="entry name" value="MctB"/>
    <property type="match status" value="1"/>
</dbReference>
<dbReference type="Proteomes" id="UP000588158">
    <property type="component" value="Unassembled WGS sequence"/>
</dbReference>
<proteinExistence type="predicted"/>
<dbReference type="EMBL" id="JACHLZ010000001">
    <property type="protein sequence ID" value="MBB5831681.1"/>
    <property type="molecule type" value="Genomic_DNA"/>
</dbReference>
<organism evidence="3 4">
    <name type="scientific">Brachybacterium aquaticum</name>
    <dbReference type="NCBI Taxonomy" id="1432564"/>
    <lineage>
        <taxon>Bacteria</taxon>
        <taxon>Bacillati</taxon>
        <taxon>Actinomycetota</taxon>
        <taxon>Actinomycetes</taxon>
        <taxon>Micrococcales</taxon>
        <taxon>Dermabacteraceae</taxon>
        <taxon>Brachybacterium</taxon>
    </lineage>
</organism>
<comment type="caution">
    <text evidence="3">The sequence shown here is derived from an EMBL/GenBank/DDBJ whole genome shotgun (WGS) entry which is preliminary data.</text>
</comment>
<feature type="region of interest" description="Disordered" evidence="2">
    <location>
        <begin position="352"/>
        <end position="397"/>
    </location>
</feature>
<dbReference type="GO" id="GO:0016020">
    <property type="term" value="C:membrane"/>
    <property type="evidence" value="ECO:0007669"/>
    <property type="project" value="InterPro"/>
</dbReference>
<feature type="region of interest" description="Disordered" evidence="2">
    <location>
        <begin position="174"/>
        <end position="215"/>
    </location>
</feature>
<dbReference type="InterPro" id="IPR021522">
    <property type="entry name" value="MctB"/>
</dbReference>